<protein>
    <recommendedName>
        <fullName evidence="4">LPS export ABC transporter periplasmic protein LptC</fullName>
    </recommendedName>
</protein>
<evidence type="ECO:0000313" key="2">
    <source>
        <dbReference type="EMBL" id="MDG0816928.1"/>
    </source>
</evidence>
<evidence type="ECO:0008006" key="4">
    <source>
        <dbReference type="Google" id="ProtNLM"/>
    </source>
</evidence>
<dbReference type="EMBL" id="JANRMI010000003">
    <property type="protein sequence ID" value="MDG0816928.1"/>
    <property type="molecule type" value="Genomic_DNA"/>
</dbReference>
<dbReference type="Proteomes" id="UP001152321">
    <property type="component" value="Unassembled WGS sequence"/>
</dbReference>
<keyword evidence="1" id="KW-0812">Transmembrane</keyword>
<proteinExistence type="predicted"/>
<evidence type="ECO:0000256" key="1">
    <source>
        <dbReference type="SAM" id="Phobius"/>
    </source>
</evidence>
<dbReference type="RefSeq" id="WP_277578405.1">
    <property type="nucleotide sequence ID" value="NZ_JANRMI010000003.1"/>
</dbReference>
<feature type="transmembrane region" description="Helical" evidence="1">
    <location>
        <begin position="12"/>
        <end position="29"/>
    </location>
</feature>
<keyword evidence="1" id="KW-1133">Transmembrane helix</keyword>
<keyword evidence="3" id="KW-1185">Reference proteome</keyword>
<gene>
    <name evidence="2" type="ORF">NWE73_11170</name>
</gene>
<reference evidence="2" key="1">
    <citation type="submission" date="2022-08" db="EMBL/GenBank/DDBJ databases">
        <title>Novel Bdellovibrio Species Isolated from Svalbard: Designation Bdellovibrio svalbardensis.</title>
        <authorList>
            <person name="Mitchell R.J."/>
            <person name="Choi S.Y."/>
        </authorList>
    </citation>
    <scope>NUCLEOTIDE SEQUENCE</scope>
    <source>
        <strain evidence="2">PAP01</strain>
    </source>
</reference>
<accession>A0ABT6DJF1</accession>
<comment type="caution">
    <text evidence="2">The sequence shown here is derived from an EMBL/GenBank/DDBJ whole genome shotgun (WGS) entry which is preliminary data.</text>
</comment>
<organism evidence="2 3">
    <name type="scientific">Bdellovibrio svalbardensis</name>
    <dbReference type="NCBI Taxonomy" id="2972972"/>
    <lineage>
        <taxon>Bacteria</taxon>
        <taxon>Pseudomonadati</taxon>
        <taxon>Bdellovibrionota</taxon>
        <taxon>Bdellovibrionia</taxon>
        <taxon>Bdellovibrionales</taxon>
        <taxon>Pseudobdellovibrionaceae</taxon>
        <taxon>Bdellovibrio</taxon>
    </lineage>
</organism>
<name>A0ABT6DJF1_9BACT</name>
<keyword evidence="1" id="KW-0472">Membrane</keyword>
<sequence>MDATNSLKKTAIVLFFALNVSIMIIDGLPDRSVVGAKFIKLIARYEALTMLYQPWAMFAPNPMNTNAYVDAEVYFTDGTSEVWPLPRQKILSGMRKIFVGDRYRLLAQESLLPYKNEEVWLDVSKFVSRQVLLNENKGRHRTLSRIIFKRYTNRVSPPPEEPLRPHGTLSSSFEAEPVFVYASTTEKIGHEAKNSR</sequence>
<evidence type="ECO:0000313" key="3">
    <source>
        <dbReference type="Proteomes" id="UP001152321"/>
    </source>
</evidence>